<dbReference type="InterPro" id="IPR045214">
    <property type="entry name" value="Surf1/Surf4"/>
</dbReference>
<accession>A0AAJ7SCD2</accession>
<comment type="function">
    <text evidence="6">Probably involved in the biogenesis of the COX complex.</text>
</comment>
<dbReference type="CTD" id="6834"/>
<evidence type="ECO:0000256" key="5">
    <source>
        <dbReference type="ARBA" id="ARBA00023136"/>
    </source>
</evidence>
<keyword evidence="3" id="KW-0812">Transmembrane</keyword>
<name>A0AAJ7SCD2_9HYME</name>
<dbReference type="PANTHER" id="PTHR23427:SF2">
    <property type="entry name" value="SURFEIT LOCUS PROTEIN 1"/>
    <property type="match status" value="1"/>
</dbReference>
<keyword evidence="5" id="KW-0472">Membrane</keyword>
<evidence type="ECO:0000313" key="9">
    <source>
        <dbReference type="RefSeq" id="XP_026674676.1"/>
    </source>
</evidence>
<organism evidence="7 11">
    <name type="scientific">Ceratina calcarata</name>
    <dbReference type="NCBI Taxonomy" id="156304"/>
    <lineage>
        <taxon>Eukaryota</taxon>
        <taxon>Metazoa</taxon>
        <taxon>Ecdysozoa</taxon>
        <taxon>Arthropoda</taxon>
        <taxon>Hexapoda</taxon>
        <taxon>Insecta</taxon>
        <taxon>Pterygota</taxon>
        <taxon>Neoptera</taxon>
        <taxon>Endopterygota</taxon>
        <taxon>Hymenoptera</taxon>
        <taxon>Apocrita</taxon>
        <taxon>Aculeata</taxon>
        <taxon>Apoidea</taxon>
        <taxon>Anthophila</taxon>
        <taxon>Apidae</taxon>
        <taxon>Ceratina</taxon>
        <taxon>Zadontomerus</taxon>
    </lineage>
</organism>
<dbReference type="RefSeq" id="XP_026674676.1">
    <property type="nucleotide sequence ID" value="XM_026818875.1"/>
</dbReference>
<sequence length="308" mass="35581">MRSAINKLCAKLGNPLNVNVIKLLNKQRSSRSLSDLTNVQKPYKRNVDSYRGRMKEDMLNKKEGTGILEYSFLSIPIAAFALGTWQIQRLKWKLDLIEKLKTRINHEPIDLPENSDGLESKEYYPVRVRGTYLYDKEFIIGHRSLLIDGKPATGKQVPVASSEMKKGYNVITPFKLADRDLTILVNRGWIPRSLKSQAKRQESQQGEVEIVGILRPNERRPPFVPKNRPHSDIWNYRDVNAMAEKVNASPIYLELISNNNYDRYPIGGQTKVELRNEHFNYSLTWYCLSAATAYLWYRKFVKGVPFTS</sequence>
<keyword evidence="6" id="KW-0496">Mitochondrion</keyword>
<dbReference type="GO" id="GO:0033617">
    <property type="term" value="P:mitochondrial respiratory chain complex IV assembly"/>
    <property type="evidence" value="ECO:0007669"/>
    <property type="project" value="TreeGrafter"/>
</dbReference>
<evidence type="ECO:0000256" key="2">
    <source>
        <dbReference type="ARBA" id="ARBA00007165"/>
    </source>
</evidence>
<reference evidence="8 9" key="1">
    <citation type="submission" date="2025-04" db="UniProtKB">
        <authorList>
            <consortium name="RefSeq"/>
        </authorList>
    </citation>
    <scope>IDENTIFICATION</scope>
    <source>
        <tissue evidence="8 9">Whole body</tissue>
    </source>
</reference>
<evidence type="ECO:0000313" key="8">
    <source>
        <dbReference type="RefSeq" id="XP_017890858.1"/>
    </source>
</evidence>
<dbReference type="InterPro" id="IPR002994">
    <property type="entry name" value="Surf1/Shy1"/>
</dbReference>
<keyword evidence="4" id="KW-1133">Transmembrane helix</keyword>
<dbReference type="GO" id="GO:0005743">
    <property type="term" value="C:mitochondrial inner membrane"/>
    <property type="evidence" value="ECO:0007669"/>
    <property type="project" value="UniProtKB-SubCell"/>
</dbReference>
<evidence type="ECO:0000256" key="3">
    <source>
        <dbReference type="ARBA" id="ARBA00022692"/>
    </source>
</evidence>
<dbReference type="AlphaFoldDB" id="A0AAJ7SCD2"/>
<dbReference type="Proteomes" id="UP000694925">
    <property type="component" value="Unplaced"/>
</dbReference>
<comment type="similarity">
    <text evidence="2 6">Belongs to the SURF1 family.</text>
</comment>
<protein>
    <recommendedName>
        <fullName evidence="6">SURF1-like protein</fullName>
    </recommendedName>
</protein>
<proteinExistence type="inferred from homology"/>
<evidence type="ECO:0000313" key="11">
    <source>
        <dbReference type="RefSeq" id="XP_026674678.1"/>
    </source>
</evidence>
<dbReference type="RefSeq" id="XP_026674677.1">
    <property type="nucleotide sequence ID" value="XM_026818876.1"/>
</dbReference>
<dbReference type="PANTHER" id="PTHR23427">
    <property type="entry name" value="SURFEIT LOCUS PROTEIN"/>
    <property type="match status" value="1"/>
</dbReference>
<comment type="subcellular location">
    <subcellularLocation>
        <location evidence="1">Membrane</location>
    </subcellularLocation>
    <subcellularLocation>
        <location evidence="6">Mitochondrion inner membrane</location>
        <topology evidence="6">Multi-pass membrane protein</topology>
    </subcellularLocation>
</comment>
<dbReference type="RefSeq" id="XP_026674678.1">
    <property type="nucleotide sequence ID" value="XM_026818877.1"/>
</dbReference>
<keyword evidence="6" id="KW-0999">Mitochondrion inner membrane</keyword>
<keyword evidence="7" id="KW-1185">Reference proteome</keyword>
<dbReference type="PROSITE" id="PS50895">
    <property type="entry name" value="SURF1"/>
    <property type="match status" value="1"/>
</dbReference>
<evidence type="ECO:0000256" key="6">
    <source>
        <dbReference type="RuleBase" id="RU363076"/>
    </source>
</evidence>
<dbReference type="RefSeq" id="XP_017890858.1">
    <property type="nucleotide sequence ID" value="XM_018035369.2"/>
</dbReference>
<dbReference type="KEGG" id="ccal:108631444"/>
<dbReference type="Pfam" id="PF02104">
    <property type="entry name" value="SURF1"/>
    <property type="match status" value="1"/>
</dbReference>
<dbReference type="CDD" id="cd06662">
    <property type="entry name" value="SURF1"/>
    <property type="match status" value="1"/>
</dbReference>
<gene>
    <name evidence="8 9 10 11" type="primary">LOC108631444</name>
</gene>
<dbReference type="GeneID" id="108631444"/>
<evidence type="ECO:0000256" key="1">
    <source>
        <dbReference type="ARBA" id="ARBA00004370"/>
    </source>
</evidence>
<evidence type="ECO:0000313" key="10">
    <source>
        <dbReference type="RefSeq" id="XP_026674677.1"/>
    </source>
</evidence>
<evidence type="ECO:0000256" key="4">
    <source>
        <dbReference type="ARBA" id="ARBA00022989"/>
    </source>
</evidence>
<evidence type="ECO:0000313" key="7">
    <source>
        <dbReference type="Proteomes" id="UP000694925"/>
    </source>
</evidence>